<dbReference type="OrthoDB" id="9834217at2"/>
<name>A0A5B9W758_9BACT</name>
<proteinExistence type="predicted"/>
<keyword evidence="3" id="KW-1185">Reference proteome</keyword>
<dbReference type="AlphaFoldDB" id="A0A5B9W758"/>
<dbReference type="EMBL" id="CP042997">
    <property type="protein sequence ID" value="QEH35851.1"/>
    <property type="molecule type" value="Genomic_DNA"/>
</dbReference>
<sequence>MRRNVATAATMLIGLIAPGCGLPGWYRAVGSIPGVAASDYAFYNFCGTSSQVFQFPVPQVEGATIEALRDLGFTEQHPAERRGHEARAMTARAPDGRTATITLTPQNGMTNARITFGPAHVGDERLSRDVLRRVALNFGTLPRDYMPVEPVLARRLNHRGPASPPQTGGEPPVTLEGEGLRPGQDHNARPTPEFTAPITGEGSGVIPPPFDPSRPYYPGQVVEPGPYNPYGPSYFGGGQFPL</sequence>
<organism evidence="2 3">
    <name type="scientific">Aquisphaera giovannonii</name>
    <dbReference type="NCBI Taxonomy" id="406548"/>
    <lineage>
        <taxon>Bacteria</taxon>
        <taxon>Pseudomonadati</taxon>
        <taxon>Planctomycetota</taxon>
        <taxon>Planctomycetia</taxon>
        <taxon>Isosphaerales</taxon>
        <taxon>Isosphaeraceae</taxon>
        <taxon>Aquisphaera</taxon>
    </lineage>
</organism>
<reference evidence="2 3" key="1">
    <citation type="submission" date="2019-08" db="EMBL/GenBank/DDBJ databases">
        <title>Deep-cultivation of Planctomycetes and their phenomic and genomic characterization uncovers novel biology.</title>
        <authorList>
            <person name="Wiegand S."/>
            <person name="Jogler M."/>
            <person name="Boedeker C."/>
            <person name="Pinto D."/>
            <person name="Vollmers J."/>
            <person name="Rivas-Marin E."/>
            <person name="Kohn T."/>
            <person name="Peeters S.H."/>
            <person name="Heuer A."/>
            <person name="Rast P."/>
            <person name="Oberbeckmann S."/>
            <person name="Bunk B."/>
            <person name="Jeske O."/>
            <person name="Meyerdierks A."/>
            <person name="Storesund J.E."/>
            <person name="Kallscheuer N."/>
            <person name="Luecker S."/>
            <person name="Lage O.M."/>
            <person name="Pohl T."/>
            <person name="Merkel B.J."/>
            <person name="Hornburger P."/>
            <person name="Mueller R.-W."/>
            <person name="Bruemmer F."/>
            <person name="Labrenz M."/>
            <person name="Spormann A.M."/>
            <person name="Op den Camp H."/>
            <person name="Overmann J."/>
            <person name="Amann R."/>
            <person name="Jetten M.S.M."/>
            <person name="Mascher T."/>
            <person name="Medema M.H."/>
            <person name="Devos D.P."/>
            <person name="Kaster A.-K."/>
            <person name="Ovreas L."/>
            <person name="Rohde M."/>
            <person name="Galperin M.Y."/>
            <person name="Jogler C."/>
        </authorList>
    </citation>
    <scope>NUCLEOTIDE SEQUENCE [LARGE SCALE GENOMIC DNA]</scope>
    <source>
        <strain evidence="2 3">OJF2</strain>
    </source>
</reference>
<feature type="region of interest" description="Disordered" evidence="1">
    <location>
        <begin position="157"/>
        <end position="221"/>
    </location>
</feature>
<evidence type="ECO:0000313" key="2">
    <source>
        <dbReference type="EMBL" id="QEH35851.1"/>
    </source>
</evidence>
<dbReference type="Proteomes" id="UP000324233">
    <property type="component" value="Chromosome"/>
</dbReference>
<accession>A0A5B9W758</accession>
<protein>
    <submittedName>
        <fullName evidence="2">Uncharacterized protein</fullName>
    </submittedName>
</protein>
<gene>
    <name evidence="2" type="ORF">OJF2_44080</name>
</gene>
<dbReference type="KEGG" id="agv:OJF2_44080"/>
<evidence type="ECO:0000256" key="1">
    <source>
        <dbReference type="SAM" id="MobiDB-lite"/>
    </source>
</evidence>
<dbReference type="RefSeq" id="WP_148595596.1">
    <property type="nucleotide sequence ID" value="NZ_CP042997.1"/>
</dbReference>
<evidence type="ECO:0000313" key="3">
    <source>
        <dbReference type="Proteomes" id="UP000324233"/>
    </source>
</evidence>